<comment type="catalytic activity">
    <reaction evidence="9">
        <text>(sulfur carrier)-H + L-cysteine = (sulfur carrier)-SH + L-alanine</text>
        <dbReference type="Rhea" id="RHEA:43892"/>
        <dbReference type="Rhea" id="RHEA-COMP:14737"/>
        <dbReference type="Rhea" id="RHEA-COMP:14739"/>
        <dbReference type="ChEBI" id="CHEBI:29917"/>
        <dbReference type="ChEBI" id="CHEBI:35235"/>
        <dbReference type="ChEBI" id="CHEBI:57972"/>
        <dbReference type="ChEBI" id="CHEBI:64428"/>
        <dbReference type="EC" id="2.8.1.7"/>
    </reaction>
</comment>
<reference evidence="12 13" key="1">
    <citation type="submission" date="2021-03" db="EMBL/GenBank/DDBJ databases">
        <title>Geobacter metallireducens gen. nov. sp. nov., a microorganism capable of coupling the complete oxidation of organic compounds to the reduction of iron and other metals.</title>
        <authorList>
            <person name="Li Y."/>
        </authorList>
    </citation>
    <scope>NUCLEOTIDE SEQUENCE [LARGE SCALE GENOMIC DNA]</scope>
    <source>
        <strain evidence="12 13">Jerry-YX</strain>
    </source>
</reference>
<evidence type="ECO:0000256" key="6">
    <source>
        <dbReference type="ARBA" id="ARBA00022898"/>
    </source>
</evidence>
<dbReference type="PIRSF" id="PIRSF005572">
    <property type="entry name" value="NifS"/>
    <property type="match status" value="1"/>
</dbReference>
<comment type="cofactor">
    <cofactor evidence="1 10">
        <name>pyridoxal 5'-phosphate</name>
        <dbReference type="ChEBI" id="CHEBI:597326"/>
    </cofactor>
</comment>
<sequence>MIYLDNNATTKPFPEVVDVMTQFMTSRFWNASSAYGQLDGLEEVVESAKAAIRTLIGAAPDDEVVFTSGATESNTWAVAEGARRASGCGWILTSAIEHPSVGEAFDSLQEQGVDVRLLQVTRDGVFDLDELEAIVDSNLRFASLMFAHNETGVIQPLREATSLIRERAPECLIHTDATQAIGKIPISFAEELGEVDLISFSGHKFHGPKGIGGLVICNGAQLKPLIRGGGQQNNLRSGTLNIPAIGGLSVAASKTSRLLKANQDTVVRTVRDYFEQRISCLFPKACILGSQAKRLPNTSFFGIPGSDADDLVHILAGEGMIVSTGSSCSANSIEPSRTALLMKYEYKEASTLLRFSASYENTIDEVDVLVNKLYELSSREHKLAL</sequence>
<evidence type="ECO:0000256" key="2">
    <source>
        <dbReference type="ARBA" id="ARBA00006490"/>
    </source>
</evidence>
<evidence type="ECO:0000256" key="10">
    <source>
        <dbReference type="RuleBase" id="RU004504"/>
    </source>
</evidence>
<accession>A0ABX7Q232</accession>
<dbReference type="InterPro" id="IPR015421">
    <property type="entry name" value="PyrdxlP-dep_Trfase_major"/>
</dbReference>
<keyword evidence="4" id="KW-0808">Transferase</keyword>
<dbReference type="InterPro" id="IPR015422">
    <property type="entry name" value="PyrdxlP-dep_Trfase_small"/>
</dbReference>
<evidence type="ECO:0000256" key="3">
    <source>
        <dbReference type="ARBA" id="ARBA00012239"/>
    </source>
</evidence>
<keyword evidence="6" id="KW-0663">Pyridoxal phosphate</keyword>
<dbReference type="RefSeq" id="WP_207163272.1">
    <property type="nucleotide sequence ID" value="NZ_CP071382.1"/>
</dbReference>
<organism evidence="12 13">
    <name type="scientific">Geobacter benzoatilyticus</name>
    <dbReference type="NCBI Taxonomy" id="2815309"/>
    <lineage>
        <taxon>Bacteria</taxon>
        <taxon>Pseudomonadati</taxon>
        <taxon>Thermodesulfobacteriota</taxon>
        <taxon>Desulfuromonadia</taxon>
        <taxon>Geobacterales</taxon>
        <taxon>Geobacteraceae</taxon>
        <taxon>Geobacter</taxon>
    </lineage>
</organism>
<protein>
    <recommendedName>
        <fullName evidence="3">cysteine desulfurase</fullName>
        <ecNumber evidence="3">2.8.1.7</ecNumber>
    </recommendedName>
</protein>
<keyword evidence="8" id="KW-0411">Iron-sulfur</keyword>
<dbReference type="Proteomes" id="UP000663651">
    <property type="component" value="Chromosome"/>
</dbReference>
<proteinExistence type="inferred from homology"/>
<evidence type="ECO:0000256" key="8">
    <source>
        <dbReference type="ARBA" id="ARBA00023014"/>
    </source>
</evidence>
<dbReference type="EMBL" id="CP071382">
    <property type="protein sequence ID" value="QSV45478.1"/>
    <property type="molecule type" value="Genomic_DNA"/>
</dbReference>
<dbReference type="InterPro" id="IPR015424">
    <property type="entry name" value="PyrdxlP-dep_Trfase"/>
</dbReference>
<keyword evidence="5" id="KW-0479">Metal-binding</keyword>
<evidence type="ECO:0000256" key="1">
    <source>
        <dbReference type="ARBA" id="ARBA00001933"/>
    </source>
</evidence>
<keyword evidence="13" id="KW-1185">Reference proteome</keyword>
<name>A0ABX7Q232_9BACT</name>
<keyword evidence="7" id="KW-0408">Iron</keyword>
<evidence type="ECO:0000256" key="7">
    <source>
        <dbReference type="ARBA" id="ARBA00023004"/>
    </source>
</evidence>
<evidence type="ECO:0000313" key="12">
    <source>
        <dbReference type="EMBL" id="QSV45478.1"/>
    </source>
</evidence>
<dbReference type="Pfam" id="PF00266">
    <property type="entry name" value="Aminotran_5"/>
    <property type="match status" value="1"/>
</dbReference>
<dbReference type="Gene3D" id="3.90.1150.10">
    <property type="entry name" value="Aspartate Aminotransferase, domain 1"/>
    <property type="match status" value="1"/>
</dbReference>
<evidence type="ECO:0000256" key="4">
    <source>
        <dbReference type="ARBA" id="ARBA00022679"/>
    </source>
</evidence>
<dbReference type="PROSITE" id="PS00595">
    <property type="entry name" value="AA_TRANSFER_CLASS_5"/>
    <property type="match status" value="1"/>
</dbReference>
<dbReference type="InterPro" id="IPR000192">
    <property type="entry name" value="Aminotrans_V_dom"/>
</dbReference>
<evidence type="ECO:0000259" key="11">
    <source>
        <dbReference type="Pfam" id="PF00266"/>
    </source>
</evidence>
<dbReference type="SUPFAM" id="SSF53383">
    <property type="entry name" value="PLP-dependent transferases"/>
    <property type="match status" value="1"/>
</dbReference>
<dbReference type="PANTHER" id="PTHR11601">
    <property type="entry name" value="CYSTEINE DESULFURYLASE FAMILY MEMBER"/>
    <property type="match status" value="1"/>
</dbReference>
<dbReference type="InterPro" id="IPR016454">
    <property type="entry name" value="Cysteine_dSase"/>
</dbReference>
<dbReference type="PANTHER" id="PTHR11601:SF34">
    <property type="entry name" value="CYSTEINE DESULFURASE"/>
    <property type="match status" value="1"/>
</dbReference>
<dbReference type="InterPro" id="IPR020578">
    <property type="entry name" value="Aminotrans_V_PyrdxlP_BS"/>
</dbReference>
<evidence type="ECO:0000256" key="5">
    <source>
        <dbReference type="ARBA" id="ARBA00022723"/>
    </source>
</evidence>
<evidence type="ECO:0000313" key="13">
    <source>
        <dbReference type="Proteomes" id="UP000663651"/>
    </source>
</evidence>
<dbReference type="Gene3D" id="1.10.260.50">
    <property type="match status" value="1"/>
</dbReference>
<evidence type="ECO:0000256" key="9">
    <source>
        <dbReference type="ARBA" id="ARBA00050776"/>
    </source>
</evidence>
<dbReference type="EC" id="2.8.1.7" evidence="3"/>
<comment type="similarity">
    <text evidence="2">Belongs to the class-V pyridoxal-phosphate-dependent aminotransferase family. NifS/IscS subfamily.</text>
</comment>
<gene>
    <name evidence="12" type="ORF">JZM60_15370</name>
</gene>
<dbReference type="Gene3D" id="3.40.640.10">
    <property type="entry name" value="Type I PLP-dependent aspartate aminotransferase-like (Major domain)"/>
    <property type="match status" value="1"/>
</dbReference>
<feature type="domain" description="Aminotransferase class V" evidence="11">
    <location>
        <begin position="2"/>
        <end position="369"/>
    </location>
</feature>